<evidence type="ECO:0000313" key="9">
    <source>
        <dbReference type="EMBL" id="MCU7380812.1"/>
    </source>
</evidence>
<evidence type="ECO:0000256" key="3">
    <source>
        <dbReference type="ARBA" id="ARBA00009370"/>
    </source>
</evidence>
<evidence type="ECO:0000256" key="1">
    <source>
        <dbReference type="ARBA" id="ARBA00000677"/>
    </source>
</evidence>
<dbReference type="Proteomes" id="UP001065549">
    <property type="component" value="Unassembled WGS sequence"/>
</dbReference>
<comment type="subcellular location">
    <subcellularLocation>
        <location evidence="2">Cell membrane</location>
        <topology evidence="2">Single-pass type II membrane protein</topology>
    </subcellularLocation>
    <subcellularLocation>
        <location evidence="7">Membrane</location>
        <topology evidence="7">Single-pass type II membrane protein</topology>
    </subcellularLocation>
</comment>
<dbReference type="Gene3D" id="2.10.109.10">
    <property type="entry name" value="Umud Fragment, subunit A"/>
    <property type="match status" value="1"/>
</dbReference>
<dbReference type="PANTHER" id="PTHR43390">
    <property type="entry name" value="SIGNAL PEPTIDASE I"/>
    <property type="match status" value="1"/>
</dbReference>
<dbReference type="InterPro" id="IPR000223">
    <property type="entry name" value="Pept_S26A_signal_pept_1"/>
</dbReference>
<dbReference type="InterPro" id="IPR019758">
    <property type="entry name" value="Pept_S26A_signal_pept_1_CS"/>
</dbReference>
<evidence type="ECO:0000256" key="6">
    <source>
        <dbReference type="PIRSR" id="PIRSR600223-1"/>
    </source>
</evidence>
<dbReference type="InterPro" id="IPR019533">
    <property type="entry name" value="Peptidase_S26"/>
</dbReference>
<comment type="catalytic activity">
    <reaction evidence="1 7">
        <text>Cleavage of hydrophobic, N-terminal signal or leader sequences from secreted and periplasmic proteins.</text>
        <dbReference type="EC" id="3.4.21.89"/>
    </reaction>
</comment>
<feature type="active site" evidence="6">
    <location>
        <position position="78"/>
    </location>
</feature>
<comment type="caution">
    <text evidence="9">The sequence shown here is derived from an EMBL/GenBank/DDBJ whole genome shotgun (WGS) entry which is preliminary data.</text>
</comment>
<keyword evidence="7" id="KW-0645">Protease</keyword>
<keyword evidence="5 7" id="KW-0378">Hydrolase</keyword>
<dbReference type="SUPFAM" id="SSF51306">
    <property type="entry name" value="LexA/Signal peptidase"/>
    <property type="match status" value="1"/>
</dbReference>
<dbReference type="EMBL" id="JAOSHN010000014">
    <property type="protein sequence ID" value="MCU7380812.1"/>
    <property type="molecule type" value="Genomic_DNA"/>
</dbReference>
<dbReference type="GO" id="GO:0009003">
    <property type="term" value="F:signal peptidase activity"/>
    <property type="evidence" value="ECO:0007669"/>
    <property type="project" value="UniProtKB-EC"/>
</dbReference>
<protein>
    <recommendedName>
        <fullName evidence="4 7">Signal peptidase I</fullName>
        <ecNumber evidence="4 7">3.4.21.89</ecNumber>
    </recommendedName>
</protein>
<dbReference type="PRINTS" id="PR00727">
    <property type="entry name" value="LEADERPTASE"/>
</dbReference>
<dbReference type="NCBIfam" id="TIGR02227">
    <property type="entry name" value="sigpep_I_bact"/>
    <property type="match status" value="1"/>
</dbReference>
<dbReference type="Pfam" id="PF10502">
    <property type="entry name" value="Peptidase_S26"/>
    <property type="match status" value="1"/>
</dbReference>
<sequence>MREWIKDLVLAAVIVIAVLVFVKPTIVSGSSMEPTMQDHNFLLVSRQAYTFGDEQRGDIIVFKSDLLDEKGKKKLLVKRIIGLPGDSITIKDGSVAVNGTQLQEKYTQQDQTQGELSDYLVPDNALFVLGDNRDVSLDSRFSEVGCVNEEKVVGKVFLRLYPFHEIGGLN</sequence>
<dbReference type="PANTHER" id="PTHR43390:SF1">
    <property type="entry name" value="CHLOROPLAST PROCESSING PEPTIDASE"/>
    <property type="match status" value="1"/>
</dbReference>
<dbReference type="CDD" id="cd06530">
    <property type="entry name" value="S26_SPase_I"/>
    <property type="match status" value="1"/>
</dbReference>
<evidence type="ECO:0000313" key="10">
    <source>
        <dbReference type="Proteomes" id="UP001065549"/>
    </source>
</evidence>
<evidence type="ECO:0000256" key="4">
    <source>
        <dbReference type="ARBA" id="ARBA00013208"/>
    </source>
</evidence>
<dbReference type="AlphaFoldDB" id="A0A9J6QZC1"/>
<organism evidence="9 10">
    <name type="scientific">Hominibacterium faecale</name>
    <dbReference type="NCBI Taxonomy" id="2839743"/>
    <lineage>
        <taxon>Bacteria</taxon>
        <taxon>Bacillati</taxon>
        <taxon>Bacillota</taxon>
        <taxon>Clostridia</taxon>
        <taxon>Peptostreptococcales</taxon>
        <taxon>Anaerovoracaceae</taxon>
        <taxon>Hominibacterium</taxon>
    </lineage>
</organism>
<dbReference type="GO" id="GO:0005886">
    <property type="term" value="C:plasma membrane"/>
    <property type="evidence" value="ECO:0007669"/>
    <property type="project" value="UniProtKB-SubCell"/>
</dbReference>
<dbReference type="InterPro" id="IPR019757">
    <property type="entry name" value="Pept_S26A_signal_pept_1_Lys-AS"/>
</dbReference>
<proteinExistence type="inferred from homology"/>
<gene>
    <name evidence="9" type="primary">lepB</name>
    <name evidence="9" type="ORF">OBO34_21080</name>
</gene>
<dbReference type="GO" id="GO:0004252">
    <property type="term" value="F:serine-type endopeptidase activity"/>
    <property type="evidence" value="ECO:0007669"/>
    <property type="project" value="InterPro"/>
</dbReference>
<dbReference type="EC" id="3.4.21.89" evidence="4 7"/>
<evidence type="ECO:0000259" key="8">
    <source>
        <dbReference type="Pfam" id="PF10502"/>
    </source>
</evidence>
<dbReference type="InterPro" id="IPR036286">
    <property type="entry name" value="LexA/Signal_pep-like_sf"/>
</dbReference>
<comment type="similarity">
    <text evidence="3 7">Belongs to the peptidase S26 family.</text>
</comment>
<dbReference type="RefSeq" id="WP_148397786.1">
    <property type="nucleotide sequence ID" value="NZ_JAJAGH010000001.1"/>
</dbReference>
<evidence type="ECO:0000256" key="2">
    <source>
        <dbReference type="ARBA" id="ARBA00004401"/>
    </source>
</evidence>
<dbReference type="GO" id="GO:0006465">
    <property type="term" value="P:signal peptide processing"/>
    <property type="evidence" value="ECO:0007669"/>
    <property type="project" value="InterPro"/>
</dbReference>
<accession>A0A9J6QZC1</accession>
<name>A0A9J6QZC1_9FIRM</name>
<dbReference type="PROSITE" id="PS00761">
    <property type="entry name" value="SPASE_I_3"/>
    <property type="match status" value="1"/>
</dbReference>
<dbReference type="PROSITE" id="PS00760">
    <property type="entry name" value="SPASE_I_2"/>
    <property type="match status" value="1"/>
</dbReference>
<reference evidence="9" key="1">
    <citation type="submission" date="2022-09" db="EMBL/GenBank/DDBJ databases">
        <title>Culturomic study of gut microbiota in children with autism spectrum disorder.</title>
        <authorList>
            <person name="Efimov B.A."/>
            <person name="Chaplin A.V."/>
            <person name="Sokolova S.R."/>
            <person name="Pikina A.P."/>
            <person name="Korzhanova M."/>
            <person name="Belova V."/>
            <person name="Korostin D."/>
        </authorList>
    </citation>
    <scope>NUCLEOTIDE SEQUENCE</scope>
    <source>
        <strain evidence="9">ASD5510</strain>
    </source>
</reference>
<evidence type="ECO:0000256" key="5">
    <source>
        <dbReference type="ARBA" id="ARBA00022801"/>
    </source>
</evidence>
<feature type="domain" description="Peptidase S26" evidence="8">
    <location>
        <begin position="2"/>
        <end position="160"/>
    </location>
</feature>
<keyword evidence="10" id="KW-1185">Reference proteome</keyword>
<feature type="active site" evidence="6">
    <location>
        <position position="31"/>
    </location>
</feature>
<evidence type="ECO:0000256" key="7">
    <source>
        <dbReference type="RuleBase" id="RU362042"/>
    </source>
</evidence>